<evidence type="ECO:0000259" key="3">
    <source>
        <dbReference type="Pfam" id="PF00534"/>
    </source>
</evidence>
<dbReference type="SUPFAM" id="SSF53756">
    <property type="entry name" value="UDP-Glycosyltransferase/glycogen phosphorylase"/>
    <property type="match status" value="1"/>
</dbReference>
<feature type="domain" description="Glycosyl transferase family 1" evidence="3">
    <location>
        <begin position="224"/>
        <end position="361"/>
    </location>
</feature>
<feature type="domain" description="Glycosyltransferase subfamily 4-like N-terminal" evidence="4">
    <location>
        <begin position="15"/>
        <end position="203"/>
    </location>
</feature>
<dbReference type="EMBL" id="RKHL01000001">
    <property type="protein sequence ID" value="ROR80563.1"/>
    <property type="molecule type" value="Genomic_DNA"/>
</dbReference>
<dbReference type="RefSeq" id="WP_085512194.1">
    <property type="nucleotide sequence ID" value="NZ_FXAP01000003.1"/>
</dbReference>
<dbReference type="Pfam" id="PF00534">
    <property type="entry name" value="Glycos_transf_1"/>
    <property type="match status" value="1"/>
</dbReference>
<keyword evidence="2 5" id="KW-0808">Transferase</keyword>
<evidence type="ECO:0000256" key="2">
    <source>
        <dbReference type="ARBA" id="ARBA00022679"/>
    </source>
</evidence>
<accession>A0A3N2BZC4</accession>
<sequence length="401" mass="44106">MHILVFSDQHPESSGGAQVSIRLQRRFLEAAGHTVTVCSPRMHQEHDDDPHYLDTPSIPITLDREYSMTVPGRLTDRWLDARLAELPPVDVVHVQADFWQALTAYRYAERHGIPALHTMHNRMDVGIEQTMPAPGLVVGALSWWQRRVLRPRLSTLPTGVWSYLQEFAKRASVVIAPSHHFARVLREQGVTAHAEVLSTGVDDAVLDEILDERATTLHVPHRLPSFVWIGRFSQEKRLMEFLEAVRLADVDAVFRLYGAGLLLAKAQAFVAEHDLADHVVFAGRVSYPDSLRAIADADALVQTSIGFETQGMTVFEAAALGTPSIISDPNIAAELPADSMWQPTDGGVEALAEAIRRAVADIEAGTAPVVAPGLARTLRQSTQTTRLIALYEAALAPEAAR</sequence>
<organism evidence="5 6">
    <name type="scientific">Plantibacter flavus</name>
    <dbReference type="NCBI Taxonomy" id="150123"/>
    <lineage>
        <taxon>Bacteria</taxon>
        <taxon>Bacillati</taxon>
        <taxon>Actinomycetota</taxon>
        <taxon>Actinomycetes</taxon>
        <taxon>Micrococcales</taxon>
        <taxon>Microbacteriaceae</taxon>
        <taxon>Plantibacter</taxon>
    </lineage>
</organism>
<dbReference type="PANTHER" id="PTHR45947:SF13">
    <property type="entry name" value="TRANSFERASE"/>
    <property type="match status" value="1"/>
</dbReference>
<dbReference type="AlphaFoldDB" id="A0A3N2BZC4"/>
<dbReference type="Gene3D" id="3.40.50.2000">
    <property type="entry name" value="Glycogen Phosphorylase B"/>
    <property type="match status" value="2"/>
</dbReference>
<keyword evidence="1" id="KW-0328">Glycosyltransferase</keyword>
<protein>
    <submittedName>
        <fullName evidence="5">Glycosyltransferase involved in cell wall biosynthesis</fullName>
    </submittedName>
</protein>
<dbReference type="Proteomes" id="UP000266915">
    <property type="component" value="Unassembled WGS sequence"/>
</dbReference>
<evidence type="ECO:0000313" key="5">
    <source>
        <dbReference type="EMBL" id="ROR80563.1"/>
    </source>
</evidence>
<proteinExistence type="predicted"/>
<dbReference type="GO" id="GO:0016757">
    <property type="term" value="F:glycosyltransferase activity"/>
    <property type="evidence" value="ECO:0007669"/>
    <property type="project" value="UniProtKB-KW"/>
</dbReference>
<dbReference type="InterPro" id="IPR028098">
    <property type="entry name" value="Glyco_trans_4-like_N"/>
</dbReference>
<keyword evidence="6" id="KW-1185">Reference proteome</keyword>
<evidence type="ECO:0000256" key="1">
    <source>
        <dbReference type="ARBA" id="ARBA00022676"/>
    </source>
</evidence>
<name>A0A3N2BZC4_9MICO</name>
<gene>
    <name evidence="5" type="ORF">EDD42_0604</name>
</gene>
<dbReference type="PANTHER" id="PTHR45947">
    <property type="entry name" value="SULFOQUINOVOSYL TRANSFERASE SQD2"/>
    <property type="match status" value="1"/>
</dbReference>
<dbReference type="GO" id="GO:1901137">
    <property type="term" value="P:carbohydrate derivative biosynthetic process"/>
    <property type="evidence" value="ECO:0007669"/>
    <property type="project" value="UniProtKB-ARBA"/>
</dbReference>
<reference evidence="5 6" key="1">
    <citation type="submission" date="2018-11" db="EMBL/GenBank/DDBJ databases">
        <title>Sequencing the genomes of 1000 actinobacteria strains.</title>
        <authorList>
            <person name="Klenk H.-P."/>
        </authorList>
    </citation>
    <scope>NUCLEOTIDE SEQUENCE [LARGE SCALE GENOMIC DNA]</scope>
    <source>
        <strain evidence="5 6">DSM 14012</strain>
    </source>
</reference>
<dbReference type="InterPro" id="IPR001296">
    <property type="entry name" value="Glyco_trans_1"/>
</dbReference>
<dbReference type="Pfam" id="PF13439">
    <property type="entry name" value="Glyco_transf_4"/>
    <property type="match status" value="1"/>
</dbReference>
<evidence type="ECO:0000259" key="4">
    <source>
        <dbReference type="Pfam" id="PF13439"/>
    </source>
</evidence>
<dbReference type="InterPro" id="IPR050194">
    <property type="entry name" value="Glycosyltransferase_grp1"/>
</dbReference>
<evidence type="ECO:0000313" key="6">
    <source>
        <dbReference type="Proteomes" id="UP000266915"/>
    </source>
</evidence>
<comment type="caution">
    <text evidence="5">The sequence shown here is derived from an EMBL/GenBank/DDBJ whole genome shotgun (WGS) entry which is preliminary data.</text>
</comment>